<dbReference type="Proteomes" id="UP000186922">
    <property type="component" value="Unassembled WGS sequence"/>
</dbReference>
<comment type="caution">
    <text evidence="2">The sequence shown here is derived from an EMBL/GenBank/DDBJ whole genome shotgun (WGS) entry which is preliminary data.</text>
</comment>
<evidence type="ECO:0000256" key="1">
    <source>
        <dbReference type="SAM" id="MobiDB-lite"/>
    </source>
</evidence>
<dbReference type="EMBL" id="BDGG01000001">
    <property type="protein sequence ID" value="GAU90032.1"/>
    <property type="molecule type" value="Genomic_DNA"/>
</dbReference>
<sequence length="246" mass="27249">MDGTLEYYPNLAVTSAVAKALAEFDANNADDSLTSTVWNMTLDDFVHDRPAYQAAKGSYREKCATKAKLKSQEKIPPAAPTVTVLRADSDGILRPISEYILESMDNDSEDSLPLAECMVASPAKVTLGRALDGKQRCTVMLAKDIVSSSKNEETQPENNMTPLDKSPESRMDEWIPPHRFPLVLNETWTLIHEDIMQFQLCSSRSGIPLRNFLQECTVEVAKEIEQVLSLVKSERTLAGVTLLDLA</sequence>
<keyword evidence="3" id="KW-1185">Reference proteome</keyword>
<name>A0A1D1UQS0_RAMVA</name>
<evidence type="ECO:0000313" key="2">
    <source>
        <dbReference type="EMBL" id="GAU90032.1"/>
    </source>
</evidence>
<organism evidence="2 3">
    <name type="scientific">Ramazzottius varieornatus</name>
    <name type="common">Water bear</name>
    <name type="synonym">Tardigrade</name>
    <dbReference type="NCBI Taxonomy" id="947166"/>
    <lineage>
        <taxon>Eukaryota</taxon>
        <taxon>Metazoa</taxon>
        <taxon>Ecdysozoa</taxon>
        <taxon>Tardigrada</taxon>
        <taxon>Eutardigrada</taxon>
        <taxon>Parachela</taxon>
        <taxon>Hypsibioidea</taxon>
        <taxon>Ramazzottiidae</taxon>
        <taxon>Ramazzottius</taxon>
    </lineage>
</organism>
<proteinExistence type="predicted"/>
<feature type="region of interest" description="Disordered" evidence="1">
    <location>
        <begin position="147"/>
        <end position="169"/>
    </location>
</feature>
<accession>A0A1D1UQS0</accession>
<gene>
    <name evidence="2" type="primary">RvY_02511</name>
    <name evidence="2" type="synonym">RvY_02511.1</name>
    <name evidence="2" type="ORF">RvY_02511-1</name>
</gene>
<evidence type="ECO:0000313" key="3">
    <source>
        <dbReference type="Proteomes" id="UP000186922"/>
    </source>
</evidence>
<protein>
    <submittedName>
        <fullName evidence="2">Uncharacterized protein</fullName>
    </submittedName>
</protein>
<dbReference type="AlphaFoldDB" id="A0A1D1UQS0"/>
<reference evidence="2 3" key="1">
    <citation type="journal article" date="2016" name="Nat. Commun.">
        <title>Extremotolerant tardigrade genome and improved radiotolerance of human cultured cells by tardigrade-unique protein.</title>
        <authorList>
            <person name="Hashimoto T."/>
            <person name="Horikawa D.D."/>
            <person name="Saito Y."/>
            <person name="Kuwahara H."/>
            <person name="Kozuka-Hata H."/>
            <person name="Shin-I T."/>
            <person name="Minakuchi Y."/>
            <person name="Ohishi K."/>
            <person name="Motoyama A."/>
            <person name="Aizu T."/>
            <person name="Enomoto A."/>
            <person name="Kondo K."/>
            <person name="Tanaka S."/>
            <person name="Hara Y."/>
            <person name="Koshikawa S."/>
            <person name="Sagara H."/>
            <person name="Miura T."/>
            <person name="Yokobori S."/>
            <person name="Miyagawa K."/>
            <person name="Suzuki Y."/>
            <person name="Kubo T."/>
            <person name="Oyama M."/>
            <person name="Kohara Y."/>
            <person name="Fujiyama A."/>
            <person name="Arakawa K."/>
            <person name="Katayama T."/>
            <person name="Toyoda A."/>
            <person name="Kunieda T."/>
        </authorList>
    </citation>
    <scope>NUCLEOTIDE SEQUENCE [LARGE SCALE GENOMIC DNA]</scope>
    <source>
        <strain evidence="2 3">YOKOZUNA-1</strain>
    </source>
</reference>